<dbReference type="AlphaFoldDB" id="A0A382V7Z2"/>
<dbReference type="SUPFAM" id="SSF52075">
    <property type="entry name" value="Outer arm dynein light chain 1"/>
    <property type="match status" value="1"/>
</dbReference>
<reference evidence="3" key="1">
    <citation type="submission" date="2018-05" db="EMBL/GenBank/DDBJ databases">
        <authorList>
            <person name="Lanie J.A."/>
            <person name="Ng W.-L."/>
            <person name="Kazmierczak K.M."/>
            <person name="Andrzejewski T.M."/>
            <person name="Davidsen T.M."/>
            <person name="Wayne K.J."/>
            <person name="Tettelin H."/>
            <person name="Glass J.I."/>
            <person name="Rusch D."/>
            <person name="Podicherti R."/>
            <person name="Tsui H.-C.T."/>
            <person name="Winkler M.E."/>
        </authorList>
    </citation>
    <scope>NUCLEOTIDE SEQUENCE</scope>
</reference>
<dbReference type="Pfam" id="PF00560">
    <property type="entry name" value="LRR_1"/>
    <property type="match status" value="1"/>
</dbReference>
<keyword evidence="2" id="KW-0677">Repeat</keyword>
<evidence type="ECO:0000313" key="3">
    <source>
        <dbReference type="EMBL" id="SVD42612.1"/>
    </source>
</evidence>
<protein>
    <recommendedName>
        <fullName evidence="4">Leucine-rich repeat domain-containing protein</fullName>
    </recommendedName>
</protein>
<organism evidence="3">
    <name type="scientific">marine metagenome</name>
    <dbReference type="NCBI Taxonomy" id="408172"/>
    <lineage>
        <taxon>unclassified sequences</taxon>
        <taxon>metagenomes</taxon>
        <taxon>ecological metagenomes</taxon>
    </lineage>
</organism>
<dbReference type="InterPro" id="IPR001611">
    <property type="entry name" value="Leu-rich_rpt"/>
</dbReference>
<evidence type="ECO:0008006" key="4">
    <source>
        <dbReference type="Google" id="ProtNLM"/>
    </source>
</evidence>
<dbReference type="PROSITE" id="PS51450">
    <property type="entry name" value="LRR"/>
    <property type="match status" value="2"/>
</dbReference>
<dbReference type="Pfam" id="PF12799">
    <property type="entry name" value="LRR_4"/>
    <property type="match status" value="1"/>
</dbReference>
<proteinExistence type="predicted"/>
<evidence type="ECO:0000256" key="1">
    <source>
        <dbReference type="ARBA" id="ARBA00022614"/>
    </source>
</evidence>
<sequence>MSDSEVINGLARIFGSSGRLDLSGKQLTDISALKTLKGDTINHLSLESNQISDISILSEIEWECPVLMLGNNKIKDISVLAKIPDLYALSLSDNLITDISALEKMCSLEGLDLSGNQITDLGPLVNLAKTGWRNLEHDLDLSDNPDLNEAEIEKLQIA</sequence>
<keyword evidence="1" id="KW-0433">Leucine-rich repeat</keyword>
<dbReference type="PANTHER" id="PTHR46652">
    <property type="entry name" value="LEUCINE-RICH REPEAT AND IQ DOMAIN-CONTAINING PROTEIN 1-RELATED"/>
    <property type="match status" value="1"/>
</dbReference>
<feature type="non-terminal residue" evidence="3">
    <location>
        <position position="158"/>
    </location>
</feature>
<name>A0A382V7Z2_9ZZZZ</name>
<dbReference type="InterPro" id="IPR050836">
    <property type="entry name" value="SDS22/Internalin_LRR"/>
</dbReference>
<dbReference type="InterPro" id="IPR032675">
    <property type="entry name" value="LRR_dom_sf"/>
</dbReference>
<dbReference type="EMBL" id="UINC01149883">
    <property type="protein sequence ID" value="SVD42612.1"/>
    <property type="molecule type" value="Genomic_DNA"/>
</dbReference>
<dbReference type="Gene3D" id="3.80.10.10">
    <property type="entry name" value="Ribonuclease Inhibitor"/>
    <property type="match status" value="1"/>
</dbReference>
<dbReference type="InterPro" id="IPR025875">
    <property type="entry name" value="Leu-rich_rpt_4"/>
</dbReference>
<accession>A0A382V7Z2</accession>
<evidence type="ECO:0000256" key="2">
    <source>
        <dbReference type="ARBA" id="ARBA00022737"/>
    </source>
</evidence>
<gene>
    <name evidence="3" type="ORF">METZ01_LOCUS395466</name>
</gene>
<dbReference type="PANTHER" id="PTHR46652:SF3">
    <property type="entry name" value="LEUCINE-RICH REPEAT-CONTAINING PROTEIN 9"/>
    <property type="match status" value="1"/>
</dbReference>